<dbReference type="Pfam" id="PF03862">
    <property type="entry name" value="SpoVAC_SpoVAEB"/>
    <property type="match status" value="1"/>
</dbReference>
<organism evidence="2 3">
    <name type="scientific">Anoxybacillus flavithermus NBRC 109594</name>
    <dbReference type="NCBI Taxonomy" id="1315967"/>
    <lineage>
        <taxon>Bacteria</taxon>
        <taxon>Bacillati</taxon>
        <taxon>Bacillota</taxon>
        <taxon>Bacilli</taxon>
        <taxon>Bacillales</taxon>
        <taxon>Anoxybacillaceae</taxon>
        <taxon>Anoxybacillus</taxon>
    </lineage>
</organism>
<sequence length="107" mass="11765">MKMEYVYAFIIGGMLSLIGQLLLIKWSLTRLVTIFLLIGVALEATSLYDPMQSLAHAGIEMTLVHVGASCIQAVKTGDFTNIVFFLSFPIAIAWVTAVVCKPRGRMK</sequence>
<comment type="caution">
    <text evidence="2">The sequence shown here is derived from an EMBL/GenBank/DDBJ whole genome shotgun (WGS) entry which is preliminary data.</text>
</comment>
<keyword evidence="1" id="KW-1133">Transmembrane helix</keyword>
<dbReference type="InterPro" id="IPR005562">
    <property type="entry name" value="SpoVA"/>
</dbReference>
<keyword evidence="1" id="KW-0812">Transmembrane</keyword>
<keyword evidence="1" id="KW-0472">Membrane</keyword>
<feature type="transmembrane region" description="Helical" evidence="1">
    <location>
        <begin position="6"/>
        <end position="24"/>
    </location>
</feature>
<accession>R4F8Y0</accession>
<proteinExistence type="predicted"/>
<name>R4F8Y0_9BACL</name>
<dbReference type="Proteomes" id="UP000013057">
    <property type="component" value="Unassembled WGS sequence"/>
</dbReference>
<protein>
    <submittedName>
        <fullName evidence="2">Stage V sporulation protein AE-like protein</fullName>
    </submittedName>
</protein>
<gene>
    <name evidence="2" type="ORF">KN10_0247</name>
</gene>
<evidence type="ECO:0000313" key="3">
    <source>
        <dbReference type="Proteomes" id="UP000013057"/>
    </source>
</evidence>
<feature type="transmembrane region" description="Helical" evidence="1">
    <location>
        <begin position="31"/>
        <end position="48"/>
    </location>
</feature>
<evidence type="ECO:0000256" key="1">
    <source>
        <dbReference type="SAM" id="Phobius"/>
    </source>
</evidence>
<dbReference type="EMBL" id="BARH01000001">
    <property type="protein sequence ID" value="GAC89811.1"/>
    <property type="molecule type" value="Genomic_DNA"/>
</dbReference>
<dbReference type="AlphaFoldDB" id="R4F8Y0"/>
<feature type="transmembrane region" description="Helical" evidence="1">
    <location>
        <begin position="82"/>
        <end position="100"/>
    </location>
</feature>
<evidence type="ECO:0000313" key="2">
    <source>
        <dbReference type="EMBL" id="GAC89811.1"/>
    </source>
</evidence>
<reference evidence="3" key="1">
    <citation type="journal article" date="2013" name="Genome Announc.">
        <title>Draft Genome Sequence of a Thermophilic Member of the Bacillaceae, Anoxybacillus flavithermus Strain Kn10, Isolated from the Kan-nawa Hot Spring in Japan.</title>
        <authorList>
            <person name="Matsutani M."/>
            <person name="Shirakihara Y."/>
            <person name="Imada K."/>
            <person name="Yakushi T."/>
            <person name="Matsushita K."/>
        </authorList>
    </citation>
    <scope>NUCLEOTIDE SEQUENCE [LARGE SCALE GENOMIC DNA]</scope>
    <source>
        <strain evidence="3">NBRC 109594</strain>
    </source>
</reference>